<dbReference type="Pfam" id="PF16640">
    <property type="entry name" value="Big_3_5"/>
    <property type="match status" value="1"/>
</dbReference>
<feature type="domain" description="Bacterial Ig-like" evidence="7">
    <location>
        <begin position="1034"/>
        <end position="1115"/>
    </location>
</feature>
<feature type="signal peptide" evidence="5">
    <location>
        <begin position="1"/>
        <end position="28"/>
    </location>
</feature>
<dbReference type="InterPro" id="IPR013320">
    <property type="entry name" value="ConA-like_dom_sf"/>
</dbReference>
<feature type="domain" description="Atrophied bacterial Ig" evidence="8">
    <location>
        <begin position="351"/>
        <end position="432"/>
    </location>
</feature>
<evidence type="ECO:0000259" key="6">
    <source>
        <dbReference type="Pfam" id="PF07532"/>
    </source>
</evidence>
<dbReference type="PANTHER" id="PTHR43301">
    <property type="entry name" value="ARABINAN ENDO-1,5-ALPHA-L-ARABINOSIDASE"/>
    <property type="match status" value="1"/>
</dbReference>
<dbReference type="InterPro" id="IPR058094">
    <property type="entry name" value="Ig-like_OmpL47-like"/>
</dbReference>
<dbReference type="Gene3D" id="2.115.10.20">
    <property type="entry name" value="Glycosyl hydrolase domain, family 43"/>
    <property type="match status" value="1"/>
</dbReference>
<reference evidence="10" key="1">
    <citation type="submission" date="2011-04" db="EMBL/GenBank/DDBJ databases">
        <title>Complete sequence of Cellvibrio gilvus ATCC 13127.</title>
        <authorList>
            <person name="Lucas S."/>
            <person name="Han J."/>
            <person name="Lapidus A."/>
            <person name="Cheng J.-F."/>
            <person name="Goodwin L."/>
            <person name="Pitluck S."/>
            <person name="Peters L."/>
            <person name="Munk A."/>
            <person name="Detter J.C."/>
            <person name="Han C."/>
            <person name="Tapia R."/>
            <person name="Land M."/>
            <person name="Hauser L."/>
            <person name="Kyrpides N."/>
            <person name="Ivanova N."/>
            <person name="Ovchinnikova G."/>
            <person name="Pagani I."/>
            <person name="Mead D."/>
            <person name="Brumm P."/>
            <person name="Woyke T."/>
        </authorList>
    </citation>
    <scope>NUCLEOTIDE SEQUENCE [LARGE SCALE GENOMIC DNA]</scope>
    <source>
        <strain evidence="10">ATCC 13127 / NRRL B-14078</strain>
    </source>
</reference>
<dbReference type="Gene3D" id="2.60.40.10">
    <property type="entry name" value="Immunoglobulins"/>
    <property type="match status" value="1"/>
</dbReference>
<feature type="domain" description="Atrophied bacterial Ig" evidence="8">
    <location>
        <begin position="260"/>
        <end position="342"/>
    </location>
</feature>
<evidence type="ECO:0000313" key="9">
    <source>
        <dbReference type="EMBL" id="AEI13070.1"/>
    </source>
</evidence>
<evidence type="ECO:0000256" key="2">
    <source>
        <dbReference type="ARBA" id="ARBA00009865"/>
    </source>
</evidence>
<evidence type="ECO:0000256" key="5">
    <source>
        <dbReference type="SAM" id="SignalP"/>
    </source>
</evidence>
<evidence type="ECO:0000256" key="4">
    <source>
        <dbReference type="ARBA" id="ARBA00023295"/>
    </source>
</evidence>
<dbReference type="Proteomes" id="UP000000485">
    <property type="component" value="Chromosome"/>
</dbReference>
<dbReference type="STRING" id="593907.Celgi_2571"/>
<dbReference type="PANTHER" id="PTHR43301:SF3">
    <property type="entry name" value="ARABINAN ENDO-1,5-ALPHA-L-ARABINOSIDASE A-RELATED"/>
    <property type="match status" value="1"/>
</dbReference>
<accession>F8A377</accession>
<evidence type="ECO:0000256" key="3">
    <source>
        <dbReference type="ARBA" id="ARBA00022801"/>
    </source>
</evidence>
<dbReference type="EMBL" id="CP002665">
    <property type="protein sequence ID" value="AEI13070.1"/>
    <property type="molecule type" value="Genomic_DNA"/>
</dbReference>
<dbReference type="InterPro" id="IPR011081">
    <property type="entry name" value="Big_4"/>
</dbReference>
<dbReference type="InterPro" id="IPR023296">
    <property type="entry name" value="Glyco_hydro_beta-prop_sf"/>
</dbReference>
<comment type="pathway">
    <text evidence="1">Glycan metabolism; L-arabinan degradation.</text>
</comment>
<dbReference type="Pfam" id="PF13385">
    <property type="entry name" value="Laminin_G_3"/>
    <property type="match status" value="1"/>
</dbReference>
<sequence>MRARRLWGAVAAAAVTLTTALVTTPAGAATGDGLVGWWKLDETSGTVAADSSGHGRDGTVTGAATWNAGDGFTFSGGASSAGNAVALPNGLLTGLDSVTVDFDVNIATGLTANYFMFNLGNTATAGAGTGYVFVTGSDSSARLRGAITTGTYTGEQNTTRPGAVPTNTWKHLTYTIVGGTPASPGYAVLYDDGVEVARNSAITVKPSEVANGGTYNFLGRSAWAGDKSFQGKMRDFRIYDRELTGAELTELASDVTVPAVTADTAALTLGDTSAVTSALSLPTTGSAGSTITWASSDPTVVSSAGAVSRPAPGSGDATVTLTATVKRGAEQRTKQFTVVVLERPDAPGLLAEDLAALEVVNLDDVRGNLTLPTSGDNGSTFAWTSSAPAVIGATGLVQRPAHGQPAATVTLTATGTLDAATATRTFTATVPALPETVDPDAYLFAYFEGESTADGESIYLGASQGDDPTRWVDLNDAEPVLTSEYGERGLRDPFIIRSPEGDKFYMLATDLKIYGGRTFGQAQQNGSTYIEVWESTDLVSWSEQRHVKVSSDFAGNTWAPEAYYDADLGAYVVFWASNIYPTTETAGRSYTTTYNRMMYATTRDFVTFSEPRPWIDVKRGTGLGMIDSTVIEEDGTYYRFTKDEAYMLVRQERSSDLLATVSGTLPTTTTSPGWQLVKEKVGQGQPNPWGGTFSAGEGPTIFKANDEDAWYLFVDQPSYHGGRGYMAFKSTDIASGTWTAVTNAVLPSSPRHGTVLPVTQDEYEAVLAAYQPDLLVQSVDPQTVATEPGVAPQLPSTATVHYADGSSDDVAVTWDAVDPADYASSGEFVVEGDVAAGSRVRASVTVVVTDASDPTVTLTPAPAADGLAGWWRTGTVAVTAHAEDAAGIASVGLAVDDGAEVTTDGATATATVTGDGRHVVAARATDGSGRTSATPVTLDVPIDATAPVSRATVDAAARTVTVRAADSTSGVARTEYRIGSGAWQAYTGPVTVGSAATTVSYRAVDVAGNTEVTNTAVVPVDGTLPVATRTVGVVSSPVAYGATARVAVTVTATAGTPTGTVRVLEGSTKVGSGTLSGGRATVTLTRLPVGTHRLTVVYDGTSRFLTSQGAVTLKVVRAASRTSASAPAVTARQGARVSVAVTANAVPASQLTGKVAVTVMRGGKALTSRSATLTSGGKVVVTLPRLAAGTYTLKVRYLGSTTVQPSSVGTTLVVRAASAAAMY</sequence>
<dbReference type="SUPFAM" id="SSF75005">
    <property type="entry name" value="Arabinanase/levansucrase/invertase"/>
    <property type="match status" value="1"/>
</dbReference>
<dbReference type="GO" id="GO:0005975">
    <property type="term" value="P:carbohydrate metabolic process"/>
    <property type="evidence" value="ECO:0007669"/>
    <property type="project" value="InterPro"/>
</dbReference>
<keyword evidence="10" id="KW-1185">Reference proteome</keyword>
<dbReference type="eggNOG" id="COG3209">
    <property type="taxonomic scope" value="Bacteria"/>
</dbReference>
<dbReference type="Pfam" id="PF04616">
    <property type="entry name" value="Glyco_hydro_43"/>
    <property type="match status" value="1"/>
</dbReference>
<comment type="similarity">
    <text evidence="2">Belongs to the glycosyl hydrolase 43 family.</text>
</comment>
<evidence type="ECO:0000259" key="8">
    <source>
        <dbReference type="Pfam" id="PF20578"/>
    </source>
</evidence>
<dbReference type="OrthoDB" id="9758923at2"/>
<feature type="domain" description="Bacterial Ig-like" evidence="6">
    <location>
        <begin position="781"/>
        <end position="835"/>
    </location>
</feature>
<dbReference type="HOGENOM" id="CLU_268409_0_0_11"/>
<dbReference type="InterPro" id="IPR032109">
    <property type="entry name" value="Big_3_5"/>
</dbReference>
<dbReference type="InterPro" id="IPR006710">
    <property type="entry name" value="Glyco_hydro_43"/>
</dbReference>
<evidence type="ECO:0000313" key="10">
    <source>
        <dbReference type="Proteomes" id="UP000000485"/>
    </source>
</evidence>
<dbReference type="KEGG" id="cga:Celgi_2571"/>
<evidence type="ECO:0000259" key="7">
    <source>
        <dbReference type="Pfam" id="PF16640"/>
    </source>
</evidence>
<dbReference type="eggNOG" id="COG5492">
    <property type="taxonomic scope" value="Bacteria"/>
</dbReference>
<feature type="chain" id="PRO_5003367510" evidence="5">
    <location>
        <begin position="29"/>
        <end position="1223"/>
    </location>
</feature>
<dbReference type="NCBIfam" id="NF047446">
    <property type="entry name" value="barrel_OmpL47"/>
    <property type="match status" value="1"/>
</dbReference>
<keyword evidence="4" id="KW-0326">Glycosidase</keyword>
<dbReference type="InterPro" id="IPR013783">
    <property type="entry name" value="Ig-like_fold"/>
</dbReference>
<dbReference type="GO" id="GO:0004553">
    <property type="term" value="F:hydrolase activity, hydrolyzing O-glycosyl compounds"/>
    <property type="evidence" value="ECO:0007669"/>
    <property type="project" value="InterPro"/>
</dbReference>
<name>F8A377_CELGA</name>
<dbReference type="RefSeq" id="WP_013884587.1">
    <property type="nucleotide sequence ID" value="NC_015671.1"/>
</dbReference>
<keyword evidence="3" id="KW-0378">Hydrolase</keyword>
<dbReference type="InterPro" id="IPR050727">
    <property type="entry name" value="GH43_arabinanases"/>
</dbReference>
<dbReference type="Pfam" id="PF07532">
    <property type="entry name" value="Big_4"/>
    <property type="match status" value="1"/>
</dbReference>
<dbReference type="InterPro" id="IPR046780">
    <property type="entry name" value="aBig_2"/>
</dbReference>
<protein>
    <submittedName>
        <fullName evidence="9">Ig domain protein</fullName>
    </submittedName>
</protein>
<gene>
    <name evidence="9" type="ordered locus">Celgi_2571</name>
</gene>
<dbReference type="Pfam" id="PF20578">
    <property type="entry name" value="aBig_2"/>
    <property type="match status" value="2"/>
</dbReference>
<keyword evidence="5" id="KW-0732">Signal</keyword>
<dbReference type="CDD" id="cd08983">
    <property type="entry name" value="GH43_Bt3655-like"/>
    <property type="match status" value="1"/>
</dbReference>
<dbReference type="eggNOG" id="COG3408">
    <property type="taxonomic scope" value="Bacteria"/>
</dbReference>
<dbReference type="SUPFAM" id="SSF49899">
    <property type="entry name" value="Concanavalin A-like lectins/glucanases"/>
    <property type="match status" value="1"/>
</dbReference>
<dbReference type="AlphaFoldDB" id="F8A377"/>
<organism evidence="9 10">
    <name type="scientific">Cellulomonas gilvus (strain ATCC 13127 / NRRL B-14078)</name>
    <name type="common">Cellvibrio gilvus</name>
    <dbReference type="NCBI Taxonomy" id="593907"/>
    <lineage>
        <taxon>Bacteria</taxon>
        <taxon>Bacillati</taxon>
        <taxon>Actinomycetota</taxon>
        <taxon>Actinomycetes</taxon>
        <taxon>Micrococcales</taxon>
        <taxon>Cellulomonadaceae</taxon>
        <taxon>Cellulomonas</taxon>
    </lineage>
</organism>
<proteinExistence type="inferred from homology"/>
<evidence type="ECO:0000256" key="1">
    <source>
        <dbReference type="ARBA" id="ARBA00004834"/>
    </source>
</evidence>
<dbReference type="Gene3D" id="2.60.120.200">
    <property type="match status" value="1"/>
</dbReference>